<protein>
    <submittedName>
        <fullName evidence="2">Uncharacterized protein</fullName>
    </submittedName>
</protein>
<reference evidence="2 3" key="1">
    <citation type="journal article" date="2015" name="Mol. Biochem. Parasitol.">
        <title>Identification of polymorphic genes for use in assemblage B genotyping assays through comparative genomics of multiple assemblage B Giardia duodenalis isolates.</title>
        <authorList>
            <person name="Wielinga C."/>
            <person name="Thompson R.C."/>
            <person name="Monis P."/>
            <person name="Ryan U."/>
        </authorList>
    </citation>
    <scope>NUCLEOTIDE SEQUENCE [LARGE SCALE GENOMIC DNA]</scope>
    <source>
        <strain evidence="2 3">BAH15c1</strain>
    </source>
</reference>
<organism evidence="2 3">
    <name type="scientific">Giardia duodenalis assemblage B</name>
    <dbReference type="NCBI Taxonomy" id="1394984"/>
    <lineage>
        <taxon>Eukaryota</taxon>
        <taxon>Metamonada</taxon>
        <taxon>Diplomonadida</taxon>
        <taxon>Hexamitidae</taxon>
        <taxon>Giardiinae</taxon>
        <taxon>Giardia</taxon>
    </lineage>
</organism>
<dbReference type="EMBL" id="JXTI01000075">
    <property type="protein sequence ID" value="KWX13294.1"/>
    <property type="molecule type" value="Genomic_DNA"/>
</dbReference>
<dbReference type="VEuPathDB" id="GiardiaDB:QR46_2710"/>
<dbReference type="Proteomes" id="UP000070089">
    <property type="component" value="Unassembled WGS sequence"/>
</dbReference>
<sequence length="137" mass="15356">MGQHKSLYRSPLCIYLQPPIKELRMPDQPETESCSLHPQTSGSMPPLSWKLPSAFSSTKNKQVPGNNHFGAKFQYRGERKSKLRHKGAQRARPHHLQQPHQMKTGRSKPDCHTSASKDTPISLQHSNVISKPPAAST</sequence>
<dbReference type="AlphaFoldDB" id="A0A132NT74"/>
<gene>
    <name evidence="2" type="ORF">QR46_2710</name>
</gene>
<name>A0A132NT74_GIAIN</name>
<evidence type="ECO:0000313" key="2">
    <source>
        <dbReference type="EMBL" id="KWX13294.1"/>
    </source>
</evidence>
<feature type="compositionally biased region" description="Polar residues" evidence="1">
    <location>
        <begin position="31"/>
        <end position="43"/>
    </location>
</feature>
<feature type="compositionally biased region" description="Polar residues" evidence="1">
    <location>
        <begin position="54"/>
        <end position="65"/>
    </location>
</feature>
<feature type="compositionally biased region" description="Polar residues" evidence="1">
    <location>
        <begin position="113"/>
        <end position="137"/>
    </location>
</feature>
<evidence type="ECO:0000313" key="3">
    <source>
        <dbReference type="Proteomes" id="UP000070089"/>
    </source>
</evidence>
<evidence type="ECO:0000256" key="1">
    <source>
        <dbReference type="SAM" id="MobiDB-lite"/>
    </source>
</evidence>
<feature type="compositionally biased region" description="Basic residues" evidence="1">
    <location>
        <begin position="81"/>
        <end position="97"/>
    </location>
</feature>
<feature type="region of interest" description="Disordered" evidence="1">
    <location>
        <begin position="25"/>
        <end position="137"/>
    </location>
</feature>
<proteinExistence type="predicted"/>
<accession>A0A132NT74</accession>
<comment type="caution">
    <text evidence="2">The sequence shown here is derived from an EMBL/GenBank/DDBJ whole genome shotgun (WGS) entry which is preliminary data.</text>
</comment>